<feature type="binding site" evidence="8">
    <location>
        <position position="123"/>
    </location>
    <ligand>
        <name>Zn(2+)</name>
        <dbReference type="ChEBI" id="CHEBI:29105"/>
        <label>2</label>
        <note>catalytic</note>
    </ligand>
</feature>
<dbReference type="PANTHER" id="PTHR10201:SF323">
    <property type="entry name" value="MATRIX METALLOPROTEINASE-21"/>
    <property type="match status" value="1"/>
</dbReference>
<accession>A0A815BR65</accession>
<evidence type="ECO:0000256" key="5">
    <source>
        <dbReference type="ARBA" id="ARBA00022833"/>
    </source>
</evidence>
<dbReference type="GO" id="GO:0031012">
    <property type="term" value="C:extracellular matrix"/>
    <property type="evidence" value="ECO:0007669"/>
    <property type="project" value="InterPro"/>
</dbReference>
<feature type="binding site" evidence="8">
    <location>
        <position position="119"/>
    </location>
    <ligand>
        <name>Zn(2+)</name>
        <dbReference type="ChEBI" id="CHEBI:29105"/>
        <label>2</label>
        <note>catalytic</note>
    </ligand>
</feature>
<evidence type="ECO:0000259" key="9">
    <source>
        <dbReference type="SMART" id="SM00235"/>
    </source>
</evidence>
<dbReference type="GO" id="GO:0008270">
    <property type="term" value="F:zinc ion binding"/>
    <property type="evidence" value="ECO:0007669"/>
    <property type="project" value="InterPro"/>
</dbReference>
<dbReference type="InterPro" id="IPR001818">
    <property type="entry name" value="Pept_M10_metallopeptidase"/>
</dbReference>
<feature type="binding site" evidence="8">
    <location>
        <position position="70"/>
    </location>
    <ligand>
        <name>Zn(2+)</name>
        <dbReference type="ChEBI" id="CHEBI:29105"/>
        <label>1</label>
    </ligand>
</feature>
<feature type="binding site" evidence="8">
    <location>
        <position position="137"/>
    </location>
    <ligand>
        <name>Zn(2+)</name>
        <dbReference type="ChEBI" id="CHEBI:29105"/>
        <label>2</label>
        <note>catalytic</note>
    </ligand>
</feature>
<dbReference type="InterPro" id="IPR021190">
    <property type="entry name" value="Pept_M10A"/>
</dbReference>
<name>A0A815BR65_9BILA</name>
<feature type="binding site" evidence="8">
    <location>
        <position position="72"/>
    </location>
    <ligand>
        <name>Zn(2+)</name>
        <dbReference type="ChEBI" id="CHEBI:29105"/>
        <label>1</label>
    </ligand>
</feature>
<feature type="binding site" evidence="8">
    <location>
        <position position="100"/>
    </location>
    <ligand>
        <name>Ca(2+)</name>
        <dbReference type="ChEBI" id="CHEBI:29108"/>
        <label>1</label>
    </ligand>
</feature>
<feature type="binding site" evidence="8">
    <location>
        <position position="78"/>
    </location>
    <ligand>
        <name>Ca(2+)</name>
        <dbReference type="ChEBI" id="CHEBI:29108"/>
        <label>3</label>
    </ligand>
</feature>
<dbReference type="OrthoDB" id="406838at2759"/>
<evidence type="ECO:0000313" key="11">
    <source>
        <dbReference type="Proteomes" id="UP000663882"/>
    </source>
</evidence>
<dbReference type="GO" id="GO:0006508">
    <property type="term" value="P:proteolysis"/>
    <property type="evidence" value="ECO:0007669"/>
    <property type="project" value="UniProtKB-KW"/>
</dbReference>
<comment type="similarity">
    <text evidence="1">Belongs to the peptidase M10A family.</text>
</comment>
<evidence type="ECO:0000256" key="8">
    <source>
        <dbReference type="PIRSR" id="PIRSR621190-2"/>
    </source>
</evidence>
<dbReference type="AlphaFoldDB" id="A0A815BR65"/>
<evidence type="ECO:0000256" key="4">
    <source>
        <dbReference type="ARBA" id="ARBA00022801"/>
    </source>
</evidence>
<feature type="binding site" evidence="8">
    <location>
        <position position="95"/>
    </location>
    <ligand>
        <name>Zn(2+)</name>
        <dbReference type="ChEBI" id="CHEBI:29105"/>
        <label>1</label>
    </ligand>
</feature>
<keyword evidence="6" id="KW-0482">Metalloprotease</keyword>
<keyword evidence="2" id="KW-0645">Protease</keyword>
<feature type="domain" description="Peptidase metallopeptidase" evidence="9">
    <location>
        <begin position="23"/>
        <end position="152"/>
    </location>
</feature>
<dbReference type="GO" id="GO:0004222">
    <property type="term" value="F:metalloendopeptidase activity"/>
    <property type="evidence" value="ECO:0007669"/>
    <property type="project" value="InterPro"/>
</dbReference>
<comment type="cofactor">
    <cofactor evidence="8">
        <name>Ca(2+)</name>
        <dbReference type="ChEBI" id="CHEBI:29108"/>
    </cofactor>
    <text evidence="8">Can bind about 5 Ca(2+) ions per subunit.</text>
</comment>
<feature type="binding site" evidence="8">
    <location>
        <position position="77"/>
    </location>
    <ligand>
        <name>Ca(2+)</name>
        <dbReference type="ChEBI" id="CHEBI:29108"/>
        <label>3</label>
    </ligand>
</feature>
<feature type="binding site" evidence="8">
    <location>
        <position position="85"/>
    </location>
    <ligand>
        <name>Zn(2+)</name>
        <dbReference type="ChEBI" id="CHEBI:29105"/>
        <label>1</label>
    </ligand>
</feature>
<evidence type="ECO:0000313" key="10">
    <source>
        <dbReference type="EMBL" id="CAF1273533.1"/>
    </source>
</evidence>
<keyword evidence="4" id="KW-0378">Hydrolase</keyword>
<evidence type="ECO:0000256" key="1">
    <source>
        <dbReference type="ARBA" id="ARBA00010370"/>
    </source>
</evidence>
<dbReference type="Pfam" id="PF00413">
    <property type="entry name" value="Peptidase_M10"/>
    <property type="match status" value="1"/>
</dbReference>
<dbReference type="EMBL" id="CAJNOO010002499">
    <property type="protein sequence ID" value="CAF1273533.1"/>
    <property type="molecule type" value="Genomic_DNA"/>
</dbReference>
<feature type="active site" evidence="7">
    <location>
        <position position="120"/>
    </location>
</feature>
<gene>
    <name evidence="10" type="ORF">RFH988_LOCUS28315</name>
</gene>
<comment type="caution">
    <text evidence="10">The sequence shown here is derived from an EMBL/GenBank/DDBJ whole genome shotgun (WGS) entry which is preliminary data.</text>
</comment>
<dbReference type="PANTHER" id="PTHR10201">
    <property type="entry name" value="MATRIX METALLOPROTEINASE"/>
    <property type="match status" value="1"/>
</dbReference>
<dbReference type="Gene3D" id="3.40.390.10">
    <property type="entry name" value="Collagenase (Catalytic Domain)"/>
    <property type="match status" value="2"/>
</dbReference>
<feature type="binding site" description="in inhibited form" evidence="8">
    <location>
        <position position="6"/>
    </location>
    <ligand>
        <name>Zn(2+)</name>
        <dbReference type="ChEBI" id="CHEBI:29105"/>
        <label>2</label>
        <note>catalytic</note>
    </ligand>
</feature>
<dbReference type="SUPFAM" id="SSF55486">
    <property type="entry name" value="Metalloproteases ('zincins'), catalytic domain"/>
    <property type="match status" value="1"/>
</dbReference>
<dbReference type="Proteomes" id="UP000663882">
    <property type="component" value="Unassembled WGS sequence"/>
</dbReference>
<keyword evidence="3 8" id="KW-0479">Metal-binding</keyword>
<feature type="binding site" evidence="8">
    <location>
        <position position="100"/>
    </location>
    <ligand>
        <name>Ca(2+)</name>
        <dbReference type="ChEBI" id="CHEBI:29108"/>
        <label>3</label>
    </ligand>
</feature>
<comment type="cofactor">
    <cofactor evidence="8">
        <name>Zn(2+)</name>
        <dbReference type="ChEBI" id="CHEBI:29105"/>
    </cofactor>
    <text evidence="8">Binds 2 Zn(2+) ions per subunit.</text>
</comment>
<evidence type="ECO:0000256" key="2">
    <source>
        <dbReference type="ARBA" id="ARBA00022670"/>
    </source>
</evidence>
<evidence type="ECO:0000256" key="7">
    <source>
        <dbReference type="PIRSR" id="PIRSR621190-1"/>
    </source>
</evidence>
<feature type="binding site" evidence="8">
    <location>
        <position position="97"/>
    </location>
    <ligand>
        <name>Ca(2+)</name>
        <dbReference type="ChEBI" id="CHEBI:29108"/>
        <label>3</label>
    </ligand>
</feature>
<keyword evidence="8" id="KW-0106">Calcium</keyword>
<sequence>MSRSRCGNKDPPLSFSKNTVRSLGLKWSRSTLTWSLRNYSPRIGAAESQRIIQQAFDAWFQHIPLDVKDHGDGYHFDGPGGTLAHAYYPEDGRIHFDMDEPWTNSYDGYNINLYVVAVHEIGHALGVEHVFEKTSIMYPRRKQRAGTWDFGAIIRLSLTTFDRTYVKEDDRSET</sequence>
<organism evidence="10 11">
    <name type="scientific">Rotaria sordida</name>
    <dbReference type="NCBI Taxonomy" id="392033"/>
    <lineage>
        <taxon>Eukaryota</taxon>
        <taxon>Metazoa</taxon>
        <taxon>Spiralia</taxon>
        <taxon>Gnathifera</taxon>
        <taxon>Rotifera</taxon>
        <taxon>Eurotatoria</taxon>
        <taxon>Bdelloidea</taxon>
        <taxon>Philodinida</taxon>
        <taxon>Philodinidae</taxon>
        <taxon>Rotaria</taxon>
    </lineage>
</organism>
<evidence type="ECO:0000256" key="6">
    <source>
        <dbReference type="ARBA" id="ARBA00023049"/>
    </source>
</evidence>
<feature type="binding site" evidence="8">
    <location>
        <position position="129"/>
    </location>
    <ligand>
        <name>Zn(2+)</name>
        <dbReference type="ChEBI" id="CHEBI:29105"/>
        <label>2</label>
        <note>catalytic</note>
    </ligand>
</feature>
<dbReference type="InterPro" id="IPR024079">
    <property type="entry name" value="MetalloPept_cat_dom_sf"/>
</dbReference>
<reference evidence="10" key="1">
    <citation type="submission" date="2021-02" db="EMBL/GenBank/DDBJ databases">
        <authorList>
            <person name="Nowell W R."/>
        </authorList>
    </citation>
    <scope>NUCLEOTIDE SEQUENCE</scope>
</reference>
<evidence type="ECO:0000256" key="3">
    <source>
        <dbReference type="ARBA" id="ARBA00022723"/>
    </source>
</evidence>
<proteinExistence type="inferred from homology"/>
<protein>
    <recommendedName>
        <fullName evidence="9">Peptidase metallopeptidase domain-containing protein</fullName>
    </recommendedName>
</protein>
<dbReference type="PRINTS" id="PR00138">
    <property type="entry name" value="MATRIXIN"/>
</dbReference>
<keyword evidence="5 8" id="KW-0862">Zinc</keyword>
<dbReference type="InterPro" id="IPR006026">
    <property type="entry name" value="Peptidase_Metallo"/>
</dbReference>
<dbReference type="SMART" id="SM00235">
    <property type="entry name" value="ZnMc"/>
    <property type="match status" value="1"/>
</dbReference>